<dbReference type="EMBL" id="JAKMXF010000306">
    <property type="protein sequence ID" value="KAI6651295.1"/>
    <property type="molecule type" value="Genomic_DNA"/>
</dbReference>
<evidence type="ECO:0000313" key="1">
    <source>
        <dbReference type="EMBL" id="KAI6651295.1"/>
    </source>
</evidence>
<name>A0AAV7JSA0_9METZ</name>
<keyword evidence="2" id="KW-1185">Reference proteome</keyword>
<organism evidence="1 2">
    <name type="scientific">Oopsacas minuta</name>
    <dbReference type="NCBI Taxonomy" id="111878"/>
    <lineage>
        <taxon>Eukaryota</taxon>
        <taxon>Metazoa</taxon>
        <taxon>Porifera</taxon>
        <taxon>Hexactinellida</taxon>
        <taxon>Hexasterophora</taxon>
        <taxon>Lyssacinosida</taxon>
        <taxon>Leucopsacidae</taxon>
        <taxon>Oopsacas</taxon>
    </lineage>
</organism>
<evidence type="ECO:0000313" key="2">
    <source>
        <dbReference type="Proteomes" id="UP001165289"/>
    </source>
</evidence>
<dbReference type="Proteomes" id="UP001165289">
    <property type="component" value="Unassembled WGS sequence"/>
</dbReference>
<protein>
    <submittedName>
        <fullName evidence="1">Uncharacterized protein</fullName>
    </submittedName>
</protein>
<comment type="caution">
    <text evidence="1">The sequence shown here is derived from an EMBL/GenBank/DDBJ whole genome shotgun (WGS) entry which is preliminary data.</text>
</comment>
<accession>A0AAV7JSA0</accession>
<dbReference type="AlphaFoldDB" id="A0AAV7JSA0"/>
<proteinExistence type="predicted"/>
<gene>
    <name evidence="1" type="ORF">LOD99_5443</name>
</gene>
<reference evidence="1 2" key="1">
    <citation type="journal article" date="2023" name="BMC Biol.">
        <title>The compact genome of the sponge Oopsacas minuta (Hexactinellida) is lacking key metazoan core genes.</title>
        <authorList>
            <person name="Santini S."/>
            <person name="Schenkelaars Q."/>
            <person name="Jourda C."/>
            <person name="Duchesne M."/>
            <person name="Belahbib H."/>
            <person name="Rocher C."/>
            <person name="Selva M."/>
            <person name="Riesgo A."/>
            <person name="Vervoort M."/>
            <person name="Leys S.P."/>
            <person name="Kodjabachian L."/>
            <person name="Le Bivic A."/>
            <person name="Borchiellini C."/>
            <person name="Claverie J.M."/>
            <person name="Renard E."/>
        </authorList>
    </citation>
    <scope>NUCLEOTIDE SEQUENCE [LARGE SCALE GENOMIC DNA]</scope>
    <source>
        <strain evidence="1">SPO-2</strain>
    </source>
</reference>
<sequence>MTLLKPIYTATLLVEGEQASILDIIPITKRIELELKQVYEFGKGTLKSKLLENIHNYLEGGDIRAHFVNVETSDLLTFATPLDPRYKGLFFQKKENTESTKQTLKCVAKSFLSSGTPK</sequence>